<evidence type="ECO:0000313" key="2">
    <source>
        <dbReference type="EMBL" id="KAJ8968892.1"/>
    </source>
</evidence>
<keyword evidence="1" id="KW-0472">Membrane</keyword>
<keyword evidence="3" id="KW-1185">Reference proteome</keyword>
<name>A0AAV8ZSA7_9CUCU</name>
<dbReference type="Proteomes" id="UP001162156">
    <property type="component" value="Unassembled WGS sequence"/>
</dbReference>
<feature type="transmembrane region" description="Helical" evidence="1">
    <location>
        <begin position="50"/>
        <end position="76"/>
    </location>
</feature>
<evidence type="ECO:0000256" key="1">
    <source>
        <dbReference type="SAM" id="Phobius"/>
    </source>
</evidence>
<dbReference type="EMBL" id="JANEYF010000627">
    <property type="protein sequence ID" value="KAJ8968892.1"/>
    <property type="molecule type" value="Genomic_DNA"/>
</dbReference>
<evidence type="ECO:0000313" key="3">
    <source>
        <dbReference type="Proteomes" id="UP001162156"/>
    </source>
</evidence>
<comment type="caution">
    <text evidence="2">The sequence shown here is derived from an EMBL/GenBank/DDBJ whole genome shotgun (WGS) entry which is preliminary data.</text>
</comment>
<accession>A0AAV8ZSA7</accession>
<organism evidence="2 3">
    <name type="scientific">Rhamnusium bicolor</name>
    <dbReference type="NCBI Taxonomy" id="1586634"/>
    <lineage>
        <taxon>Eukaryota</taxon>
        <taxon>Metazoa</taxon>
        <taxon>Ecdysozoa</taxon>
        <taxon>Arthropoda</taxon>
        <taxon>Hexapoda</taxon>
        <taxon>Insecta</taxon>
        <taxon>Pterygota</taxon>
        <taxon>Neoptera</taxon>
        <taxon>Endopterygota</taxon>
        <taxon>Coleoptera</taxon>
        <taxon>Polyphaga</taxon>
        <taxon>Cucujiformia</taxon>
        <taxon>Chrysomeloidea</taxon>
        <taxon>Cerambycidae</taxon>
        <taxon>Lepturinae</taxon>
        <taxon>Rhagiini</taxon>
        <taxon>Rhamnusium</taxon>
    </lineage>
</organism>
<dbReference type="AlphaFoldDB" id="A0AAV8ZSA7"/>
<keyword evidence="1" id="KW-0812">Transmembrane</keyword>
<keyword evidence="1" id="KW-1133">Transmembrane helix</keyword>
<protein>
    <submittedName>
        <fullName evidence="2">Uncharacterized protein</fullName>
    </submittedName>
</protein>
<proteinExistence type="predicted"/>
<reference evidence="2" key="1">
    <citation type="journal article" date="2023" name="Insect Mol. Biol.">
        <title>Genome sequencing provides insights into the evolution of gene families encoding plant cell wall-degrading enzymes in longhorned beetles.</title>
        <authorList>
            <person name="Shin N.R."/>
            <person name="Okamura Y."/>
            <person name="Kirsch R."/>
            <person name="Pauchet Y."/>
        </authorList>
    </citation>
    <scope>NUCLEOTIDE SEQUENCE</scope>
    <source>
        <strain evidence="2">RBIC_L_NR</strain>
    </source>
</reference>
<gene>
    <name evidence="2" type="ORF">NQ314_002054</name>
</gene>
<sequence length="78" mass="8705">MVGTTANCFILLNDIPTVPKTYHQKVLKEEVQLIAKQSSYRASYISASGFFTVNFGMLGFVFASVTSFIIVVFQFMPN</sequence>